<feature type="region of interest" description="Disordered" evidence="1">
    <location>
        <begin position="23"/>
        <end position="42"/>
    </location>
</feature>
<dbReference type="EMBL" id="AMZH03006358">
    <property type="protein sequence ID" value="RRT64032.1"/>
    <property type="molecule type" value="Genomic_DNA"/>
</dbReference>
<feature type="compositionally biased region" description="Polar residues" evidence="1">
    <location>
        <begin position="28"/>
        <end position="40"/>
    </location>
</feature>
<gene>
    <name evidence="2" type="ORF">B296_00027059</name>
</gene>
<accession>A0A426ZJ82</accession>
<evidence type="ECO:0000256" key="1">
    <source>
        <dbReference type="SAM" id="MobiDB-lite"/>
    </source>
</evidence>
<reference evidence="2 3" key="1">
    <citation type="journal article" date="2014" name="Agronomy (Basel)">
        <title>A Draft Genome Sequence for Ensete ventricosum, the Drought-Tolerant Tree Against Hunger.</title>
        <authorList>
            <person name="Harrison J."/>
            <person name="Moore K.A."/>
            <person name="Paszkiewicz K."/>
            <person name="Jones T."/>
            <person name="Grant M."/>
            <person name="Ambacheew D."/>
            <person name="Muzemil S."/>
            <person name="Studholme D.J."/>
        </authorList>
    </citation>
    <scope>NUCLEOTIDE SEQUENCE [LARGE SCALE GENOMIC DNA]</scope>
</reference>
<feature type="region of interest" description="Disordered" evidence="1">
    <location>
        <begin position="154"/>
        <end position="190"/>
    </location>
</feature>
<dbReference type="AlphaFoldDB" id="A0A426ZJ82"/>
<feature type="region of interest" description="Disordered" evidence="1">
    <location>
        <begin position="65"/>
        <end position="92"/>
    </location>
</feature>
<organism evidence="2 3">
    <name type="scientific">Ensete ventricosum</name>
    <name type="common">Abyssinian banana</name>
    <name type="synonym">Musa ensete</name>
    <dbReference type="NCBI Taxonomy" id="4639"/>
    <lineage>
        <taxon>Eukaryota</taxon>
        <taxon>Viridiplantae</taxon>
        <taxon>Streptophyta</taxon>
        <taxon>Embryophyta</taxon>
        <taxon>Tracheophyta</taxon>
        <taxon>Spermatophyta</taxon>
        <taxon>Magnoliopsida</taxon>
        <taxon>Liliopsida</taxon>
        <taxon>Zingiberales</taxon>
        <taxon>Musaceae</taxon>
        <taxon>Ensete</taxon>
    </lineage>
</organism>
<name>A0A426ZJ82_ENSVE</name>
<dbReference type="Proteomes" id="UP000287651">
    <property type="component" value="Unassembled WGS sequence"/>
</dbReference>
<proteinExistence type="predicted"/>
<protein>
    <submittedName>
        <fullName evidence="2">Uncharacterized protein</fullName>
    </submittedName>
</protein>
<evidence type="ECO:0000313" key="2">
    <source>
        <dbReference type="EMBL" id="RRT64032.1"/>
    </source>
</evidence>
<evidence type="ECO:0000313" key="3">
    <source>
        <dbReference type="Proteomes" id="UP000287651"/>
    </source>
</evidence>
<comment type="caution">
    <text evidence="2">The sequence shown here is derived from an EMBL/GenBank/DDBJ whole genome shotgun (WGS) entry which is preliminary data.</text>
</comment>
<sequence length="190" mass="20178">MLTWPHVLVPSDNWPVDVADPTREAGLSQRTRARTNSAHSADTEADRIHWASTGFDTIILALEGGPMSQEHPFGNSGAEHHPEPNHPQPTEEVAAAVPNPNRFWRMMTDPGFPSPASNPAPFVVTAKAFLGLTSQVQALAGMVQTMVPYLPQLMQSTPIDSPDGPPVNGVTSSPKPEGPARGGAAIAPSR</sequence>